<proteinExistence type="predicted"/>
<reference evidence="1" key="1">
    <citation type="submission" date="2022-04" db="EMBL/GenBank/DDBJ databases">
        <title>Roseibium sp. CAU 1639 isolated from mud.</title>
        <authorList>
            <person name="Kim W."/>
        </authorList>
    </citation>
    <scope>NUCLEOTIDE SEQUENCE</scope>
    <source>
        <strain evidence="1">CAU 1639</strain>
    </source>
</reference>
<name>A0ABT0GQ51_9HYPH</name>
<evidence type="ECO:0000313" key="1">
    <source>
        <dbReference type="EMBL" id="MCK7611539.1"/>
    </source>
</evidence>
<gene>
    <name evidence="1" type="ORF">M0H32_05150</name>
</gene>
<comment type="caution">
    <text evidence="1">The sequence shown here is derived from an EMBL/GenBank/DDBJ whole genome shotgun (WGS) entry which is preliminary data.</text>
</comment>
<dbReference type="InterPro" id="IPR009702">
    <property type="entry name" value="DUF1284"/>
</dbReference>
<dbReference type="RefSeq" id="WP_248151598.1">
    <property type="nucleotide sequence ID" value="NZ_JALNMJ010000002.1"/>
</dbReference>
<organism evidence="1 2">
    <name type="scientific">Roseibium sediminicola</name>
    <dbReference type="NCBI Taxonomy" id="2933272"/>
    <lineage>
        <taxon>Bacteria</taxon>
        <taxon>Pseudomonadati</taxon>
        <taxon>Pseudomonadota</taxon>
        <taxon>Alphaproteobacteria</taxon>
        <taxon>Hyphomicrobiales</taxon>
        <taxon>Stappiaceae</taxon>
        <taxon>Roseibium</taxon>
    </lineage>
</organism>
<dbReference type="Proteomes" id="UP001431221">
    <property type="component" value="Unassembled WGS sequence"/>
</dbReference>
<dbReference type="Pfam" id="PF06935">
    <property type="entry name" value="DUF1284"/>
    <property type="match status" value="1"/>
</dbReference>
<dbReference type="EMBL" id="JALNMJ010000002">
    <property type="protein sequence ID" value="MCK7611539.1"/>
    <property type="molecule type" value="Genomic_DNA"/>
</dbReference>
<sequence length="142" mass="15516">MTVSIRAHHLLCILTYLGKGYTPSFVANYDRIIKRLNAGEDLWLIDGPDEICQPMLSEAGCHCHNDSVRQRDAQAAEAIGAALGKLLASGGALRLDRDSVMRLRQAFTSGEIQTACAGCEWQDMCSRIAKNKFRGCHLAPPA</sequence>
<keyword evidence="2" id="KW-1185">Reference proteome</keyword>
<accession>A0ABT0GQ51</accession>
<evidence type="ECO:0000313" key="2">
    <source>
        <dbReference type="Proteomes" id="UP001431221"/>
    </source>
</evidence>
<protein>
    <submittedName>
        <fullName evidence="1">DUF1284 domain-containing protein</fullName>
    </submittedName>
</protein>